<dbReference type="CDD" id="cd03441">
    <property type="entry name" value="R_hydratase_like"/>
    <property type="match status" value="1"/>
</dbReference>
<dbReference type="InterPro" id="IPR039569">
    <property type="entry name" value="FAS1-like_DH_region"/>
</dbReference>
<dbReference type="Proteomes" id="UP001180551">
    <property type="component" value="Unassembled WGS sequence"/>
</dbReference>
<comment type="caution">
    <text evidence="3">The sequence shown here is derived from an EMBL/GenBank/DDBJ whole genome shotgun (WGS) entry which is preliminary data.</text>
</comment>
<evidence type="ECO:0000259" key="2">
    <source>
        <dbReference type="Pfam" id="PF13452"/>
    </source>
</evidence>
<protein>
    <submittedName>
        <fullName evidence="3">MaoC family dehydratase</fullName>
    </submittedName>
</protein>
<evidence type="ECO:0000313" key="4">
    <source>
        <dbReference type="Proteomes" id="UP001180551"/>
    </source>
</evidence>
<keyword evidence="4" id="KW-1185">Reference proteome</keyword>
<dbReference type="Gene3D" id="3.10.129.10">
    <property type="entry name" value="Hotdog Thioesterase"/>
    <property type="match status" value="1"/>
</dbReference>
<dbReference type="Pfam" id="PF13452">
    <property type="entry name" value="FAS1_DH_region"/>
    <property type="match status" value="1"/>
</dbReference>
<proteinExistence type="predicted"/>
<dbReference type="PANTHER" id="PTHR43437">
    <property type="entry name" value="HYDROXYACYL-THIOESTER DEHYDRATASE TYPE 2, MITOCHONDRIAL-RELATED"/>
    <property type="match status" value="1"/>
</dbReference>
<name>A0ABU2T3C0_9ACTN</name>
<accession>A0ABU2T3C0</accession>
<dbReference type="InterPro" id="IPR050965">
    <property type="entry name" value="UPF0336/Enoyl-CoA_hydratase"/>
</dbReference>
<sequence>MPESAATSDGAVPADGETAGGARAGGVRAAAGGAAAPTTLRCGPYAIERLRIAAFAAALGDLHPAYTDPAAARALGHPDIIAPPTYLAALAGHAEDQLLRLQPASVTAEGAVHRAQSLRHARPAHAGDTLHATVHLTATTLAGRPLLTLDCEFRDEGGARVATTTSSLLCPAAAPRPARRPLDTTGSDQP</sequence>
<dbReference type="RefSeq" id="WP_311623035.1">
    <property type="nucleotide sequence ID" value="NZ_JAVRFE010000008.1"/>
</dbReference>
<organism evidence="3 4">
    <name type="scientific">Streptomyces mooreae</name>
    <dbReference type="NCBI Taxonomy" id="3075523"/>
    <lineage>
        <taxon>Bacteria</taxon>
        <taxon>Bacillati</taxon>
        <taxon>Actinomycetota</taxon>
        <taxon>Actinomycetes</taxon>
        <taxon>Kitasatosporales</taxon>
        <taxon>Streptomycetaceae</taxon>
        <taxon>Streptomyces</taxon>
    </lineage>
</organism>
<gene>
    <name evidence="3" type="ORF">RM550_08225</name>
</gene>
<evidence type="ECO:0000256" key="1">
    <source>
        <dbReference type="SAM" id="MobiDB-lite"/>
    </source>
</evidence>
<feature type="region of interest" description="Disordered" evidence="1">
    <location>
        <begin position="1"/>
        <end position="21"/>
    </location>
</feature>
<reference evidence="3" key="1">
    <citation type="submission" date="2024-05" db="EMBL/GenBank/DDBJ databases">
        <title>30 novel species of actinomycetes from the DSMZ collection.</title>
        <authorList>
            <person name="Nouioui I."/>
        </authorList>
    </citation>
    <scope>NUCLEOTIDE SEQUENCE</scope>
    <source>
        <strain evidence="3">DSM 41527</strain>
    </source>
</reference>
<dbReference type="SUPFAM" id="SSF54637">
    <property type="entry name" value="Thioesterase/thiol ester dehydrase-isomerase"/>
    <property type="match status" value="1"/>
</dbReference>
<dbReference type="EMBL" id="JAVRFE010000008">
    <property type="protein sequence ID" value="MDT0455724.1"/>
    <property type="molecule type" value="Genomic_DNA"/>
</dbReference>
<feature type="domain" description="FAS1-like dehydratase" evidence="2">
    <location>
        <begin position="44"/>
        <end position="141"/>
    </location>
</feature>
<dbReference type="InterPro" id="IPR029069">
    <property type="entry name" value="HotDog_dom_sf"/>
</dbReference>
<evidence type="ECO:0000313" key="3">
    <source>
        <dbReference type="EMBL" id="MDT0455724.1"/>
    </source>
</evidence>
<dbReference type="PANTHER" id="PTHR43437:SF3">
    <property type="entry name" value="HYDROXYACYL-THIOESTER DEHYDRATASE TYPE 2, MITOCHONDRIAL"/>
    <property type="match status" value="1"/>
</dbReference>